<feature type="domain" description="Serine-threonine/tyrosine-protein kinase catalytic" evidence="1">
    <location>
        <begin position="40"/>
        <end position="147"/>
    </location>
</feature>
<dbReference type="Proteomes" id="UP000266861">
    <property type="component" value="Unassembled WGS sequence"/>
</dbReference>
<comment type="caution">
    <text evidence="2">The sequence shown here is derived from an EMBL/GenBank/DDBJ whole genome shotgun (WGS) entry which is preliminary data.</text>
</comment>
<gene>
    <name evidence="2" type="ORF">Glove_84g37</name>
</gene>
<evidence type="ECO:0000259" key="1">
    <source>
        <dbReference type="Pfam" id="PF07714"/>
    </source>
</evidence>
<organism evidence="2 3">
    <name type="scientific">Diversispora epigaea</name>
    <dbReference type="NCBI Taxonomy" id="1348612"/>
    <lineage>
        <taxon>Eukaryota</taxon>
        <taxon>Fungi</taxon>
        <taxon>Fungi incertae sedis</taxon>
        <taxon>Mucoromycota</taxon>
        <taxon>Glomeromycotina</taxon>
        <taxon>Glomeromycetes</taxon>
        <taxon>Diversisporales</taxon>
        <taxon>Diversisporaceae</taxon>
        <taxon>Diversispora</taxon>
    </lineage>
</organism>
<name>A0A397JE30_9GLOM</name>
<sequence>MDILNGEEQHFNVDALATSLDNFLKKLWREEADGSFVQRHKMGLMHKDFYSGNIVNQTLTGCYFSDFGLCKPVTENDRIKFQFMALEILDGEEYIQACNYSFDMVMLEVLTSHPPYYNIPHNANLVMDICKGFKPEINRPTAEELKSQLDKYSYGGEIRAANKSNKNFIKYNPNKMHPEAIYISRLIPKLPKLAIPEYDTLVEDEDGEDNETHECKFNSLEIN</sequence>
<accession>A0A397JE30</accession>
<dbReference type="GO" id="GO:0004672">
    <property type="term" value="F:protein kinase activity"/>
    <property type="evidence" value="ECO:0007669"/>
    <property type="project" value="InterPro"/>
</dbReference>
<dbReference type="STRING" id="1348612.A0A397JE30"/>
<dbReference type="InterPro" id="IPR011009">
    <property type="entry name" value="Kinase-like_dom_sf"/>
</dbReference>
<keyword evidence="3" id="KW-1185">Reference proteome</keyword>
<evidence type="ECO:0000313" key="2">
    <source>
        <dbReference type="EMBL" id="RHZ84216.1"/>
    </source>
</evidence>
<evidence type="ECO:0000313" key="3">
    <source>
        <dbReference type="Proteomes" id="UP000266861"/>
    </source>
</evidence>
<dbReference type="Gene3D" id="1.10.510.10">
    <property type="entry name" value="Transferase(Phosphotransferase) domain 1"/>
    <property type="match status" value="1"/>
</dbReference>
<reference evidence="2 3" key="1">
    <citation type="submission" date="2018-08" db="EMBL/GenBank/DDBJ databases">
        <title>Genome and evolution of the arbuscular mycorrhizal fungus Diversispora epigaea (formerly Glomus versiforme) and its bacterial endosymbionts.</title>
        <authorList>
            <person name="Sun X."/>
            <person name="Fei Z."/>
            <person name="Harrison M."/>
        </authorList>
    </citation>
    <scope>NUCLEOTIDE SEQUENCE [LARGE SCALE GENOMIC DNA]</scope>
    <source>
        <strain evidence="2 3">IT104</strain>
    </source>
</reference>
<dbReference type="Pfam" id="PF07714">
    <property type="entry name" value="PK_Tyr_Ser-Thr"/>
    <property type="match status" value="1"/>
</dbReference>
<proteinExistence type="predicted"/>
<dbReference type="AlphaFoldDB" id="A0A397JE30"/>
<protein>
    <recommendedName>
        <fullName evidence="1">Serine-threonine/tyrosine-protein kinase catalytic domain-containing protein</fullName>
    </recommendedName>
</protein>
<dbReference type="EMBL" id="PQFF01000080">
    <property type="protein sequence ID" value="RHZ84216.1"/>
    <property type="molecule type" value="Genomic_DNA"/>
</dbReference>
<dbReference type="InterPro" id="IPR001245">
    <property type="entry name" value="Ser-Thr/Tyr_kinase_cat_dom"/>
</dbReference>
<dbReference type="SUPFAM" id="SSF56112">
    <property type="entry name" value="Protein kinase-like (PK-like)"/>
    <property type="match status" value="1"/>
</dbReference>